<sequence>MGLKIVQNFGGSFTLNPEAKSVLFELLNSPEFVQQVARAAQCSQVEFTELMFQPVPYSEQTPKGMPPEFESYHESDDYLIINVPPNFMFKAKIFNPSRICVVYRKLS</sequence>
<reference evidence="1 2" key="1">
    <citation type="journal article" date="2022" name="Front. Microbiol.">
        <title>High genomic differentiation and limited gene flow indicate recent cryptic speciation within the genus Laspinema (cyanobacteria).</title>
        <authorList>
            <person name="Stanojkovic A."/>
            <person name="Skoupy S."/>
            <person name="Skaloud P."/>
            <person name="Dvorak P."/>
        </authorList>
    </citation>
    <scope>NUCLEOTIDE SEQUENCE [LARGE SCALE GENOMIC DNA]</scope>
    <source>
        <strain evidence="1 2">D3b</strain>
    </source>
</reference>
<name>A0ABT2NIR5_9CYAN</name>
<accession>A0ABT2NIR5</accession>
<evidence type="ECO:0000313" key="2">
    <source>
        <dbReference type="Proteomes" id="UP001525961"/>
    </source>
</evidence>
<dbReference type="RefSeq" id="WP_261237418.1">
    <property type="nucleotide sequence ID" value="NZ_JAMXFA010000057.1"/>
</dbReference>
<dbReference type="Proteomes" id="UP001525961">
    <property type="component" value="Unassembled WGS sequence"/>
</dbReference>
<keyword evidence="2" id="KW-1185">Reference proteome</keyword>
<dbReference type="EMBL" id="JAMXFA010000057">
    <property type="protein sequence ID" value="MCT7981230.1"/>
    <property type="molecule type" value="Genomic_DNA"/>
</dbReference>
<organism evidence="1 2">
    <name type="scientific">Laspinema olomoucense D3b</name>
    <dbReference type="NCBI Taxonomy" id="2953688"/>
    <lineage>
        <taxon>Bacteria</taxon>
        <taxon>Bacillati</taxon>
        <taxon>Cyanobacteriota</taxon>
        <taxon>Cyanophyceae</taxon>
        <taxon>Oscillatoriophycideae</taxon>
        <taxon>Oscillatoriales</taxon>
        <taxon>Laspinemataceae</taxon>
        <taxon>Laspinema</taxon>
        <taxon>Laspinema olomoucense</taxon>
    </lineage>
</organism>
<comment type="caution">
    <text evidence="1">The sequence shown here is derived from an EMBL/GenBank/DDBJ whole genome shotgun (WGS) entry which is preliminary data.</text>
</comment>
<proteinExistence type="predicted"/>
<evidence type="ECO:0000313" key="1">
    <source>
        <dbReference type="EMBL" id="MCT7981230.1"/>
    </source>
</evidence>
<protein>
    <submittedName>
        <fullName evidence="1">Uncharacterized protein</fullName>
    </submittedName>
</protein>
<gene>
    <name evidence="1" type="ORF">NG792_26240</name>
</gene>